<dbReference type="CDD" id="cd00773">
    <property type="entry name" value="HisRS-like_core"/>
    <property type="match status" value="1"/>
</dbReference>
<reference evidence="7 8" key="1">
    <citation type="journal article" date="2023" name="Commun. Biol.">
        <title>Genome analysis of Parmales, the sister group of diatoms, reveals the evolutionary specialization of diatoms from phago-mixotrophs to photoautotrophs.</title>
        <authorList>
            <person name="Ban H."/>
            <person name="Sato S."/>
            <person name="Yoshikawa S."/>
            <person name="Yamada K."/>
            <person name="Nakamura Y."/>
            <person name="Ichinomiya M."/>
            <person name="Sato N."/>
            <person name="Blanc-Mathieu R."/>
            <person name="Endo H."/>
            <person name="Kuwata A."/>
            <person name="Ogata H."/>
        </authorList>
    </citation>
    <scope>NUCLEOTIDE SEQUENCE [LARGE SCALE GENOMIC DNA]</scope>
</reference>
<name>A0ABQ6MBV1_9STRA</name>
<dbReference type="Gene3D" id="3.40.50.800">
    <property type="entry name" value="Anticodon-binding domain"/>
    <property type="match status" value="1"/>
</dbReference>
<dbReference type="InterPro" id="IPR006195">
    <property type="entry name" value="aa-tRNA-synth_II"/>
</dbReference>
<comment type="similarity">
    <text evidence="1">Belongs to the class-II aminoacyl-tRNA synthetase family.</text>
</comment>
<evidence type="ECO:0000256" key="1">
    <source>
        <dbReference type="ARBA" id="ARBA00008226"/>
    </source>
</evidence>
<gene>
    <name evidence="7" type="ORF">TeGR_g4481</name>
</gene>
<dbReference type="Pfam" id="PF03129">
    <property type="entry name" value="HGTP_anticodon"/>
    <property type="match status" value="1"/>
</dbReference>
<evidence type="ECO:0000313" key="7">
    <source>
        <dbReference type="EMBL" id="GMI23446.1"/>
    </source>
</evidence>
<comment type="catalytic activity">
    <reaction evidence="4">
        <text>tRNA(His) + L-histidine + ATP = L-histidyl-tRNA(His) + AMP + diphosphate + H(+)</text>
        <dbReference type="Rhea" id="RHEA:17313"/>
        <dbReference type="Rhea" id="RHEA-COMP:9665"/>
        <dbReference type="Rhea" id="RHEA-COMP:9689"/>
        <dbReference type="ChEBI" id="CHEBI:15378"/>
        <dbReference type="ChEBI" id="CHEBI:30616"/>
        <dbReference type="ChEBI" id="CHEBI:33019"/>
        <dbReference type="ChEBI" id="CHEBI:57595"/>
        <dbReference type="ChEBI" id="CHEBI:78442"/>
        <dbReference type="ChEBI" id="CHEBI:78527"/>
        <dbReference type="ChEBI" id="CHEBI:456215"/>
        <dbReference type="EC" id="6.1.1.21"/>
    </reaction>
</comment>
<dbReference type="PANTHER" id="PTHR11476:SF7">
    <property type="entry name" value="HISTIDINE--TRNA LIGASE"/>
    <property type="match status" value="1"/>
</dbReference>
<dbReference type="InterPro" id="IPR041715">
    <property type="entry name" value="HisRS-like_core"/>
</dbReference>
<dbReference type="PANTHER" id="PTHR11476">
    <property type="entry name" value="HISTIDYL-TRNA SYNTHETASE"/>
    <property type="match status" value="1"/>
</dbReference>
<dbReference type="Proteomes" id="UP001165060">
    <property type="component" value="Unassembled WGS sequence"/>
</dbReference>
<evidence type="ECO:0000313" key="8">
    <source>
        <dbReference type="Proteomes" id="UP001165060"/>
    </source>
</evidence>
<feature type="region of interest" description="Disordered" evidence="5">
    <location>
        <begin position="276"/>
        <end position="304"/>
    </location>
</feature>
<accession>A0ABQ6MBV1</accession>
<feature type="domain" description="Aminoacyl-transfer RNA synthetases class-II family profile" evidence="6">
    <location>
        <begin position="381"/>
        <end position="672"/>
    </location>
</feature>
<dbReference type="Pfam" id="PF13393">
    <property type="entry name" value="tRNA-synt_His"/>
    <property type="match status" value="1"/>
</dbReference>
<dbReference type="SUPFAM" id="SSF52954">
    <property type="entry name" value="Class II aaRS ABD-related"/>
    <property type="match status" value="1"/>
</dbReference>
<sequence length="803" mass="85461">MSTLPTLAVGPSTHLTLQTISSLSSCLALLAPFDPESPPSLSLPSVTAPVGPVVAALVLYLQTSPSAGVSSVVNQLILENPSPEPWTSSTPAAPLPFLEALIAAGAPKAPRPGPALPGLALSCLAAESLALFLPLRSLTLLTEAYASSPPPSGTYYAESRGHLALDLVALYGRALFKGTKVLDEQKTFEHADIPAAQSVVMERLGAAKKLLEREVNAPLKTAAVCELAGGEVEAAWGAVRPGKAEGDLAAAAYEETAALIASNKKWGEETAAKAEAAAKAAADAPPPAPAAAAADDDKEFEGKTEAQIAKMKKIRAEKAAKAAKKAAAKAAKKAGGDGSAGVPDAIKQLLALPLACPPTPSSAAQLENYLSTLTSSIASRRKPKVAKGMRDYLPDQMRIRQQAFSIIRRVFQSHGAVEIDTPVMELKDTLTGKYGEDSKLIYDLAEQGGETLALRYDLTVPFARFLANNQVGNIKRFHIGKVYRRDQPALSKGRYREFYQCDFDIAGNYGRMVPDAEAVAVASEILANLPIGEFQVKVNHRKLLDAILEVCGVPATKFRTICSAVDKLDKEPWEKVKAEMMEKGCEEGVADKIGKFVLLKSDVTPYDLYEKLVKEKSFGDHAGAATALEDLRIMFDYLDAMGRYDGLAGMFSGENIPCVGVSVGVERVFTLMEKRMLAEYAGKADVDVVVASTTVSDASLVKKMKITKMCWEKNIKAEFATNKFKAALTEAVSKGVKFVVVVGDDEWARGVVKVKDLGNRTEDEVKIEDVAEKLKALGAVPAGCEFAVESGDFVAGMAAMKVE</sequence>
<evidence type="ECO:0000259" key="6">
    <source>
        <dbReference type="PROSITE" id="PS50862"/>
    </source>
</evidence>
<protein>
    <recommendedName>
        <fullName evidence="2">histidine--tRNA ligase</fullName>
        <ecNumber evidence="2">6.1.1.21</ecNumber>
    </recommendedName>
</protein>
<evidence type="ECO:0000256" key="5">
    <source>
        <dbReference type="SAM" id="MobiDB-lite"/>
    </source>
</evidence>
<dbReference type="InterPro" id="IPR036621">
    <property type="entry name" value="Anticodon-bd_dom_sf"/>
</dbReference>
<dbReference type="PROSITE" id="PS50862">
    <property type="entry name" value="AA_TRNA_LIGASE_II"/>
    <property type="match status" value="1"/>
</dbReference>
<keyword evidence="8" id="KW-1185">Reference proteome</keyword>
<dbReference type="EMBL" id="BRYB01000126">
    <property type="protein sequence ID" value="GMI23446.1"/>
    <property type="molecule type" value="Genomic_DNA"/>
</dbReference>
<proteinExistence type="inferred from homology"/>
<dbReference type="EC" id="6.1.1.21" evidence="2"/>
<comment type="caution">
    <text evidence="7">The sequence shown here is derived from an EMBL/GenBank/DDBJ whole genome shotgun (WGS) entry which is preliminary data.</text>
</comment>
<dbReference type="InterPro" id="IPR004154">
    <property type="entry name" value="Anticodon-bd"/>
</dbReference>
<dbReference type="InterPro" id="IPR045864">
    <property type="entry name" value="aa-tRNA-synth_II/BPL/LPL"/>
</dbReference>
<evidence type="ECO:0000256" key="4">
    <source>
        <dbReference type="ARBA" id="ARBA00047639"/>
    </source>
</evidence>
<organism evidence="7 8">
    <name type="scientific">Tetraparma gracilis</name>
    <dbReference type="NCBI Taxonomy" id="2962635"/>
    <lineage>
        <taxon>Eukaryota</taxon>
        <taxon>Sar</taxon>
        <taxon>Stramenopiles</taxon>
        <taxon>Ochrophyta</taxon>
        <taxon>Bolidophyceae</taxon>
        <taxon>Parmales</taxon>
        <taxon>Triparmaceae</taxon>
        <taxon>Tetraparma</taxon>
    </lineage>
</organism>
<evidence type="ECO:0000256" key="2">
    <source>
        <dbReference type="ARBA" id="ARBA00012815"/>
    </source>
</evidence>
<keyword evidence="3" id="KW-0547">Nucleotide-binding</keyword>
<evidence type="ECO:0000256" key="3">
    <source>
        <dbReference type="ARBA" id="ARBA00022741"/>
    </source>
</evidence>
<dbReference type="SUPFAM" id="SSF55681">
    <property type="entry name" value="Class II aaRS and biotin synthetases"/>
    <property type="match status" value="1"/>
</dbReference>
<dbReference type="Gene3D" id="3.30.930.10">
    <property type="entry name" value="Bira Bifunctional Protein, Domain 2"/>
    <property type="match status" value="2"/>
</dbReference>